<evidence type="ECO:0000256" key="1">
    <source>
        <dbReference type="SAM" id="Phobius"/>
    </source>
</evidence>
<evidence type="ECO:0000313" key="2">
    <source>
        <dbReference type="EMBL" id="MBD2148701.1"/>
    </source>
</evidence>
<dbReference type="AlphaFoldDB" id="A0A926Z400"/>
<comment type="caution">
    <text evidence="2">The sequence shown here is derived from an EMBL/GenBank/DDBJ whole genome shotgun (WGS) entry which is preliminary data.</text>
</comment>
<keyword evidence="1" id="KW-0812">Transmembrane</keyword>
<reference evidence="2" key="2">
    <citation type="submission" date="2020-08" db="EMBL/GenBank/DDBJ databases">
        <authorList>
            <person name="Chen M."/>
            <person name="Teng W."/>
            <person name="Zhao L."/>
            <person name="Hu C."/>
            <person name="Zhou Y."/>
            <person name="Han B."/>
            <person name="Song L."/>
            <person name="Shu W."/>
        </authorList>
    </citation>
    <scope>NUCLEOTIDE SEQUENCE</scope>
    <source>
        <strain evidence="2">FACHB-1277</strain>
    </source>
</reference>
<feature type="transmembrane region" description="Helical" evidence="1">
    <location>
        <begin position="24"/>
        <end position="45"/>
    </location>
</feature>
<evidence type="ECO:0000313" key="3">
    <source>
        <dbReference type="Proteomes" id="UP000631421"/>
    </source>
</evidence>
<reference evidence="2" key="1">
    <citation type="journal article" date="2015" name="ISME J.">
        <title>Draft Genome Sequence of Streptomyces incarnatus NRRL8089, which Produces the Nucleoside Antibiotic Sinefungin.</title>
        <authorList>
            <person name="Oshima K."/>
            <person name="Hattori M."/>
            <person name="Shimizu H."/>
            <person name="Fukuda K."/>
            <person name="Nemoto M."/>
            <person name="Inagaki K."/>
            <person name="Tamura T."/>
        </authorList>
    </citation>
    <scope>NUCLEOTIDE SEQUENCE</scope>
    <source>
        <strain evidence="2">FACHB-1277</strain>
    </source>
</reference>
<name>A0A926Z400_9CYAN</name>
<keyword evidence="3" id="KW-1185">Reference proteome</keyword>
<organism evidence="2 3">
    <name type="scientific">Pseudanabaena cinerea FACHB-1277</name>
    <dbReference type="NCBI Taxonomy" id="2949581"/>
    <lineage>
        <taxon>Bacteria</taxon>
        <taxon>Bacillati</taxon>
        <taxon>Cyanobacteriota</taxon>
        <taxon>Cyanophyceae</taxon>
        <taxon>Pseudanabaenales</taxon>
        <taxon>Pseudanabaenaceae</taxon>
        <taxon>Pseudanabaena</taxon>
        <taxon>Pseudanabaena cinerea</taxon>
    </lineage>
</organism>
<proteinExistence type="predicted"/>
<dbReference type="EMBL" id="JACJPY010000002">
    <property type="protein sequence ID" value="MBD2148701.1"/>
    <property type="molecule type" value="Genomic_DNA"/>
</dbReference>
<dbReference type="RefSeq" id="WP_190349044.1">
    <property type="nucleotide sequence ID" value="NZ_JACJPY010000002.1"/>
</dbReference>
<keyword evidence="1" id="KW-1133">Transmembrane helix</keyword>
<gene>
    <name evidence="2" type="ORF">H6F44_00950</name>
</gene>
<keyword evidence="1" id="KW-0472">Membrane</keyword>
<dbReference type="Proteomes" id="UP000631421">
    <property type="component" value="Unassembled WGS sequence"/>
</dbReference>
<dbReference type="Pfam" id="PF12974">
    <property type="entry name" value="Phosphonate-bd"/>
    <property type="match status" value="1"/>
</dbReference>
<dbReference type="SUPFAM" id="SSF53850">
    <property type="entry name" value="Periplasmic binding protein-like II"/>
    <property type="match status" value="1"/>
</dbReference>
<accession>A0A926Z400</accession>
<protein>
    <submittedName>
        <fullName evidence="2">PhnD/SsuA/transferrin family substrate-binding protein</fullName>
    </submittedName>
</protein>
<sequence>MKNRPKIQKTEKEPAQKFSISKRLLSFSMIVFVCLTVLVLIWFLLKSFGFNFNPKLGDSNKTFTVGALVTGGEDGKKGYEELEKYLNDSSQMKFKLDPIAISKENALKQAKEKIENAEWDIAFTSEPFTSIAAINEGYFFVARMTQDAPIIQSAVIVKNENLTIKKVDDINKTTKLAISDPNNVAFYYMPIYDLYGRAFQGVPLPAPFLKNSVEALESGQVDAAVVLYGNGLKNELTSNIVTKINRGDYRVISLSRPILPGSVYISPKLQEERNFIEKLLLEAPNTIKEGAKYATGKREEDYGFFKGLQRRVDNVLDCSGTNPRTTNLYDLSVKNCQENVEGIVSSVRQVELNKIELIVRSSSTEYGVLLSQNDLIEKLSKAFGLKNQRSLEALYTNLDKMKIKIVNAMPKDDIKGGTIYFDFTDNASKNASLEIIKKDKA</sequence>
<dbReference type="Gene3D" id="3.40.190.10">
    <property type="entry name" value="Periplasmic binding protein-like II"/>
    <property type="match status" value="2"/>
</dbReference>